<keyword evidence="5" id="KW-1185">Reference proteome</keyword>
<dbReference type="InterPro" id="IPR011250">
    <property type="entry name" value="OMP/PagP_B-barrel"/>
</dbReference>
<evidence type="ECO:0000313" key="5">
    <source>
        <dbReference type="Proteomes" id="UP000199648"/>
    </source>
</evidence>
<feature type="domain" description="Outer membrane protein beta-barrel" evidence="3">
    <location>
        <begin position="11"/>
        <end position="184"/>
    </location>
</feature>
<dbReference type="Proteomes" id="UP000199648">
    <property type="component" value="Unassembled WGS sequence"/>
</dbReference>
<feature type="signal peptide" evidence="2">
    <location>
        <begin position="1"/>
        <end position="24"/>
    </location>
</feature>
<sequence length="184" mass="19531">MKKANWICGGLFAALGAAASPAVAQGTPGLLEADRDAPQWYVGLNGTWADYDVGNFDEEWGGKLFGGYQHNRWLGFQLGYAYLGEYEANGGDVEVDGFELAALGHYPITPTTSVFGKVGAFAWDTSVDGTGVPVSDDSGTDATLGLGAEYSVTEQVGVRLEIERFMDVGDEDIDAISLGVVTRF</sequence>
<dbReference type="SUPFAM" id="SSF56925">
    <property type="entry name" value="OMPA-like"/>
    <property type="match status" value="1"/>
</dbReference>
<dbReference type="InterPro" id="IPR027385">
    <property type="entry name" value="Beta-barrel_OMP"/>
</dbReference>
<dbReference type="OrthoDB" id="7620169at2"/>
<reference evidence="4 5" key="1">
    <citation type="submission" date="2016-10" db="EMBL/GenBank/DDBJ databases">
        <authorList>
            <person name="de Groot N.N."/>
        </authorList>
    </citation>
    <scope>NUCLEOTIDE SEQUENCE [LARGE SCALE GENOMIC DNA]</scope>
    <source>
        <strain evidence="4 5">HLD2</strain>
    </source>
</reference>
<dbReference type="STRING" id="415747.SAMN03097708_03085"/>
<dbReference type="AlphaFoldDB" id="A0A1G5QZT4"/>
<protein>
    <submittedName>
        <fullName evidence="4">Opacity protein</fullName>
    </submittedName>
</protein>
<proteinExistence type="predicted"/>
<dbReference type="Gene3D" id="2.40.160.20">
    <property type="match status" value="1"/>
</dbReference>
<keyword evidence="1 2" id="KW-0732">Signal</keyword>
<evidence type="ECO:0000256" key="2">
    <source>
        <dbReference type="SAM" id="SignalP"/>
    </source>
</evidence>
<accession>A0A1G5QZT4</accession>
<organism evidence="4 5">
    <name type="scientific">Thiohalomonas denitrificans</name>
    <dbReference type="NCBI Taxonomy" id="415747"/>
    <lineage>
        <taxon>Bacteria</taxon>
        <taxon>Pseudomonadati</taxon>
        <taxon>Pseudomonadota</taxon>
        <taxon>Gammaproteobacteria</taxon>
        <taxon>Thiohalomonadales</taxon>
        <taxon>Thiohalomonadaceae</taxon>
        <taxon>Thiohalomonas</taxon>
    </lineage>
</organism>
<evidence type="ECO:0000259" key="3">
    <source>
        <dbReference type="Pfam" id="PF13505"/>
    </source>
</evidence>
<dbReference type="Pfam" id="PF13505">
    <property type="entry name" value="OMP_b-brl"/>
    <property type="match status" value="1"/>
</dbReference>
<dbReference type="RefSeq" id="WP_092998955.1">
    <property type="nucleotide sequence ID" value="NZ_FMWD01000013.1"/>
</dbReference>
<name>A0A1G5QZT4_9GAMM</name>
<dbReference type="EMBL" id="FMWD01000013">
    <property type="protein sequence ID" value="SCZ67080.1"/>
    <property type="molecule type" value="Genomic_DNA"/>
</dbReference>
<evidence type="ECO:0000256" key="1">
    <source>
        <dbReference type="ARBA" id="ARBA00022729"/>
    </source>
</evidence>
<gene>
    <name evidence="4" type="ORF">SAMN03097708_03085</name>
</gene>
<feature type="chain" id="PRO_5011683240" evidence="2">
    <location>
        <begin position="25"/>
        <end position="184"/>
    </location>
</feature>
<evidence type="ECO:0000313" key="4">
    <source>
        <dbReference type="EMBL" id="SCZ67080.1"/>
    </source>
</evidence>